<reference evidence="1" key="1">
    <citation type="submission" date="2023-07" db="EMBL/GenBank/DDBJ databases">
        <title>Sorghum-associated microbial communities from plants grown in Nebraska, USA.</title>
        <authorList>
            <person name="Schachtman D."/>
        </authorList>
    </citation>
    <scope>NUCLEOTIDE SEQUENCE</scope>
    <source>
        <strain evidence="1">BE56</strain>
    </source>
</reference>
<keyword evidence="2" id="KW-1185">Reference proteome</keyword>
<name>A0ACC6K0A8_9PSED</name>
<accession>A0ACC6K0A8</accession>
<gene>
    <name evidence="1" type="ORF">J2W83_001462</name>
</gene>
<evidence type="ECO:0000313" key="2">
    <source>
        <dbReference type="Proteomes" id="UP001259587"/>
    </source>
</evidence>
<protein>
    <submittedName>
        <fullName evidence="1">Type VI secretion system secreted protein VgrG</fullName>
    </submittedName>
</protein>
<organism evidence="1 2">
    <name type="scientific">Pseudomonas hunanensis</name>
    <dbReference type="NCBI Taxonomy" id="1247546"/>
    <lineage>
        <taxon>Bacteria</taxon>
        <taxon>Pseudomonadati</taxon>
        <taxon>Pseudomonadota</taxon>
        <taxon>Gammaproteobacteria</taxon>
        <taxon>Pseudomonadales</taxon>
        <taxon>Pseudomonadaceae</taxon>
        <taxon>Pseudomonas</taxon>
    </lineage>
</organism>
<sequence>MFASADTAQFALLIPSVRNDFKVLAFDGLEAISTLYAIQVELVSEYPDFDLTSLLNQPAFLQFGLNGEGLHGRIENVFLGDAGKRLTRYQLTLVPALHYLQFSHNQRIFQQMTVPQIVAQVLKGHGIQADAFTFNVRHSPEREYCTQYGENDFEFVQRLCSEDGIAWHHQHSLDGHRLVFTDDQIFFPRLGAIPYQQGSGLAADHPVVSHFSMRFSTRTSTVARRDYDLKRPSFLLESQFTAEFSPALEDYRYPVHMDSLERGKVLARQALERHRTDYQLAKGQSDQPSLRSGHFFNLTEHPRQTCNDLWLLLGVHHTGKQPQALEESVTSDSKPEDGFTQGYRNTFSAIPWDVFYRPPLVTRKSMLASQTARVTGPAGEEIFCDEFGRVRVELPWDRAGLGSDKSSCWLRVSSSWAGENFGAVTIPRIGMEVVVTYLEGNPDLPLITGCVVNKVTPTPYPLPANKTRTVLRSHSSPHNGGYNELSIEDRAGQEKIYLRAQRDIEQRVLNDSDIQIGNDRRDQVSRDSHSLIGHDRFEQVDNNSASLIKGDELHTTQGLRNTAVGGNDLISISGDSSTTASGTLVIQAGPQAHVTAANVVIDAGMSLTLRAGGQHIVISAGGIFSSVPIVQGGAPVAGVPPLQATQAQASTPQAIIATPLSIVASAKQQAVDYCPLCEACRNGLCGAGEIA</sequence>
<proteinExistence type="predicted"/>
<dbReference type="EMBL" id="JAVDTH010000006">
    <property type="protein sequence ID" value="MDR6711867.1"/>
    <property type="molecule type" value="Genomic_DNA"/>
</dbReference>
<dbReference type="Proteomes" id="UP001259587">
    <property type="component" value="Unassembled WGS sequence"/>
</dbReference>
<comment type="caution">
    <text evidence="1">The sequence shown here is derived from an EMBL/GenBank/DDBJ whole genome shotgun (WGS) entry which is preliminary data.</text>
</comment>
<evidence type="ECO:0000313" key="1">
    <source>
        <dbReference type="EMBL" id="MDR6711867.1"/>
    </source>
</evidence>